<dbReference type="GeneID" id="5543322"/>
<accession>A7TR45</accession>
<reference evidence="1 2" key="1">
    <citation type="journal article" date="2007" name="Proc. Natl. Acad. Sci. U.S.A.">
        <title>Independent sorting-out of thousands of duplicated gene pairs in two yeast species descended from a whole-genome duplication.</title>
        <authorList>
            <person name="Scannell D.R."/>
            <person name="Frank A.C."/>
            <person name="Conant G.C."/>
            <person name="Byrne K.P."/>
            <person name="Woolfit M."/>
            <person name="Wolfe K.H."/>
        </authorList>
    </citation>
    <scope>NUCLEOTIDE SEQUENCE [LARGE SCALE GENOMIC DNA]</scope>
    <source>
        <strain evidence="2">ATCC 22028 / DSM 70294 / BCRC 21397 / CBS 2163 / NBRC 10782 / NRRL Y-8283 / UCD 57-17</strain>
    </source>
</reference>
<sequence>MGCRVPRSLLLKQAIRLGKVEGPREAQLVSESMKDLKALFQPSASTQEDEDEDSGAKRRLLRSRLQAGELDTILVGRFGLNTKTLSLQTKRLVCEFPKLSQDQLELVQEGLDYHSSSLDWRQVPVFVQQLRYYIAYGSYGPRSQLPFVADLERPAIPRDFTFRCSSPVASTGAGQVVHRLSKGDLMDLGKVYAQGQSKLPVDKSTSTATGGVNRLSRFILLWATGVSLVAIADDLL</sequence>
<dbReference type="PhylomeDB" id="A7TR45"/>
<dbReference type="AlphaFoldDB" id="A7TR45"/>
<dbReference type="FunCoup" id="A7TR45">
    <property type="interactions" value="18"/>
</dbReference>
<keyword evidence="2" id="KW-1185">Reference proteome</keyword>
<proteinExistence type="predicted"/>
<dbReference type="OrthoDB" id="4069787at2759"/>
<evidence type="ECO:0000313" key="2">
    <source>
        <dbReference type="Proteomes" id="UP000000267"/>
    </source>
</evidence>
<evidence type="ECO:0000313" key="1">
    <source>
        <dbReference type="EMBL" id="EDO15255.1"/>
    </source>
</evidence>
<dbReference type="InParanoid" id="A7TR45"/>
<name>A7TR45_VANPO</name>
<gene>
    <name evidence="1" type="ORF">Kpol_461p9</name>
</gene>
<dbReference type="OMA" id="DAMIHRE"/>
<dbReference type="HOGENOM" id="CLU_094335_0_0_1"/>
<protein>
    <submittedName>
        <fullName evidence="1">Uncharacterized protein</fullName>
    </submittedName>
</protein>
<dbReference type="EMBL" id="DS480470">
    <property type="protein sequence ID" value="EDO15255.1"/>
    <property type="molecule type" value="Genomic_DNA"/>
</dbReference>
<organism evidence="2">
    <name type="scientific">Vanderwaltozyma polyspora (strain ATCC 22028 / DSM 70294 / BCRC 21397 / CBS 2163 / NBRC 10782 / NRRL Y-8283 / UCD 57-17)</name>
    <name type="common">Kluyveromyces polysporus</name>
    <dbReference type="NCBI Taxonomy" id="436907"/>
    <lineage>
        <taxon>Eukaryota</taxon>
        <taxon>Fungi</taxon>
        <taxon>Dikarya</taxon>
        <taxon>Ascomycota</taxon>
        <taxon>Saccharomycotina</taxon>
        <taxon>Saccharomycetes</taxon>
        <taxon>Saccharomycetales</taxon>
        <taxon>Saccharomycetaceae</taxon>
        <taxon>Vanderwaltozyma</taxon>
    </lineage>
</organism>
<dbReference type="RefSeq" id="XP_001643113.1">
    <property type="nucleotide sequence ID" value="XM_001643063.1"/>
</dbReference>
<dbReference type="eggNOG" id="ENOG502S4Y0">
    <property type="taxonomic scope" value="Eukaryota"/>
</dbReference>
<dbReference type="KEGG" id="vpo:Kpol_461p9"/>
<dbReference type="Proteomes" id="UP000000267">
    <property type="component" value="Unassembled WGS sequence"/>
</dbReference>